<comment type="caution">
    <text evidence="2">The sequence shown here is derived from an EMBL/GenBank/DDBJ whole genome shotgun (WGS) entry which is preliminary data.</text>
</comment>
<feature type="transmembrane region" description="Helical" evidence="1">
    <location>
        <begin position="82"/>
        <end position="102"/>
    </location>
</feature>
<keyword evidence="1" id="KW-0812">Transmembrane</keyword>
<feature type="transmembrane region" description="Helical" evidence="1">
    <location>
        <begin position="181"/>
        <end position="202"/>
    </location>
</feature>
<evidence type="ECO:0000313" key="4">
    <source>
        <dbReference type="Proteomes" id="UP000654075"/>
    </source>
</evidence>
<reference evidence="2" key="1">
    <citation type="submission" date="2021-02" db="EMBL/GenBank/DDBJ databases">
        <authorList>
            <person name="Dougan E. K."/>
            <person name="Rhodes N."/>
            <person name="Thang M."/>
            <person name="Chan C."/>
        </authorList>
    </citation>
    <scope>NUCLEOTIDE SEQUENCE</scope>
</reference>
<name>A0A813EZD6_POLGL</name>
<dbReference type="Proteomes" id="UP000626109">
    <property type="component" value="Unassembled WGS sequence"/>
</dbReference>
<evidence type="ECO:0000256" key="1">
    <source>
        <dbReference type="SAM" id="Phobius"/>
    </source>
</evidence>
<dbReference type="AlphaFoldDB" id="A0A813EZD6"/>
<dbReference type="EMBL" id="CAJNNW010001432">
    <property type="protein sequence ID" value="CAE8638356.1"/>
    <property type="molecule type" value="Genomic_DNA"/>
</dbReference>
<evidence type="ECO:0000313" key="2">
    <source>
        <dbReference type="EMBL" id="CAE8607334.1"/>
    </source>
</evidence>
<organism evidence="2 4">
    <name type="scientific">Polarella glacialis</name>
    <name type="common">Dinoflagellate</name>
    <dbReference type="NCBI Taxonomy" id="89957"/>
    <lineage>
        <taxon>Eukaryota</taxon>
        <taxon>Sar</taxon>
        <taxon>Alveolata</taxon>
        <taxon>Dinophyceae</taxon>
        <taxon>Suessiales</taxon>
        <taxon>Suessiaceae</taxon>
        <taxon>Polarella</taxon>
    </lineage>
</organism>
<gene>
    <name evidence="2" type="ORF">PGLA1383_LOCUS25267</name>
    <name evidence="3" type="ORF">PGLA2088_LOCUS1833</name>
</gene>
<sequence length="248" mass="27253">MICISSCSAFSAFTLLDLPPIRITRIRVMAQASTEPSNIDVDVGPAIVQPEPDHRHQLHRQNTDSLVADMEKNRNLVMTKSLCGLCIPVIVIGLDFFAAFNYKYESDHCNSSPLAFSTIFIVLGCQGIACLVIMSGLLYGTLLIANRDMIKANLYQAQGRKEESAAAFERGQVLATSGIRLTMALACPSLLLALFAIAWAITSWVSYANSIYDGNEDCKLPQQWWIGLFVAGIIMNICSGQRKKKAEK</sequence>
<keyword evidence="1" id="KW-1133">Transmembrane helix</keyword>
<keyword evidence="1" id="KW-0472">Membrane</keyword>
<accession>A0A813EZD6</accession>
<feature type="transmembrane region" description="Helical" evidence="1">
    <location>
        <begin position="222"/>
        <end position="239"/>
    </location>
</feature>
<protein>
    <submittedName>
        <fullName evidence="2">Uncharacterized protein</fullName>
    </submittedName>
</protein>
<dbReference type="Proteomes" id="UP000654075">
    <property type="component" value="Unassembled WGS sequence"/>
</dbReference>
<dbReference type="EMBL" id="CAJNNV010021251">
    <property type="protein sequence ID" value="CAE8607334.1"/>
    <property type="molecule type" value="Genomic_DNA"/>
</dbReference>
<feature type="transmembrane region" description="Helical" evidence="1">
    <location>
        <begin position="114"/>
        <end position="145"/>
    </location>
</feature>
<proteinExistence type="predicted"/>
<keyword evidence="4" id="KW-1185">Reference proteome</keyword>
<evidence type="ECO:0000313" key="3">
    <source>
        <dbReference type="EMBL" id="CAE8638356.1"/>
    </source>
</evidence>